<sequence length="307" mass="37469">MDYHLLRKIRIGEELCKFVKKSLFELKEMEQMQVLRDMETRRKLEEDICAWTVPMEYRIRTKKNKKINKYYERIIKKNILLDEKKNRVCKVANEFTIELMEACRYEENCPFSQVYGAILGGCLQNRLAICHKHNSIIIFLFQLDKNNEHDLYYAQKMQERILDWICKYFKKRRYSERSLWIIYGKCEFNILVAFTYEKQKYCQFNFKENKQYLRLFNSGEVEKIAHNLMSNYNQYKHAIQDAQIQDIDFLNQNMSTVFTILRTYYIREDHIGTETRLAILVLKAWKYYLLRRKMIKILKSFVCMPKI</sequence>
<protein>
    <submittedName>
        <fullName evidence="1">Uncharacterized protein</fullName>
    </submittedName>
</protein>
<keyword evidence="2" id="KW-1185">Reference proteome</keyword>
<dbReference type="Proteomes" id="UP000023152">
    <property type="component" value="Unassembled WGS sequence"/>
</dbReference>
<reference evidence="1 2" key="1">
    <citation type="journal article" date="2013" name="Curr. Biol.">
        <title>The Genome of the Foraminiferan Reticulomyxa filosa.</title>
        <authorList>
            <person name="Glockner G."/>
            <person name="Hulsmann N."/>
            <person name="Schleicher M."/>
            <person name="Noegel A.A."/>
            <person name="Eichinger L."/>
            <person name="Gallinger C."/>
            <person name="Pawlowski J."/>
            <person name="Sierra R."/>
            <person name="Euteneuer U."/>
            <person name="Pillet L."/>
            <person name="Moustafa A."/>
            <person name="Platzer M."/>
            <person name="Groth M."/>
            <person name="Szafranski K."/>
            <person name="Schliwa M."/>
        </authorList>
    </citation>
    <scope>NUCLEOTIDE SEQUENCE [LARGE SCALE GENOMIC DNA]</scope>
</reference>
<dbReference type="AlphaFoldDB" id="X6LAZ5"/>
<dbReference type="EMBL" id="ASPP01045960">
    <property type="protein sequence ID" value="ETN98713.1"/>
    <property type="molecule type" value="Genomic_DNA"/>
</dbReference>
<gene>
    <name evidence="1" type="ORF">RFI_38779</name>
</gene>
<organism evidence="1 2">
    <name type="scientific">Reticulomyxa filosa</name>
    <dbReference type="NCBI Taxonomy" id="46433"/>
    <lineage>
        <taxon>Eukaryota</taxon>
        <taxon>Sar</taxon>
        <taxon>Rhizaria</taxon>
        <taxon>Retaria</taxon>
        <taxon>Foraminifera</taxon>
        <taxon>Monothalamids</taxon>
        <taxon>Reticulomyxidae</taxon>
        <taxon>Reticulomyxa</taxon>
    </lineage>
</organism>
<proteinExistence type="predicted"/>
<evidence type="ECO:0000313" key="1">
    <source>
        <dbReference type="EMBL" id="ETN98713.1"/>
    </source>
</evidence>
<name>X6LAZ5_RETFI</name>
<accession>X6LAZ5</accession>
<evidence type="ECO:0000313" key="2">
    <source>
        <dbReference type="Proteomes" id="UP000023152"/>
    </source>
</evidence>
<comment type="caution">
    <text evidence="1">The sequence shown here is derived from an EMBL/GenBank/DDBJ whole genome shotgun (WGS) entry which is preliminary data.</text>
</comment>